<evidence type="ECO:0000313" key="1">
    <source>
        <dbReference type="EnsemblPlants" id="EMT28221"/>
    </source>
</evidence>
<protein>
    <submittedName>
        <fullName evidence="1">Uncharacterized protein</fullName>
    </submittedName>
</protein>
<organism evidence="1">
    <name type="scientific">Aegilops tauschii</name>
    <name type="common">Tausch's goatgrass</name>
    <name type="synonym">Aegilops squarrosa</name>
    <dbReference type="NCBI Taxonomy" id="37682"/>
    <lineage>
        <taxon>Eukaryota</taxon>
        <taxon>Viridiplantae</taxon>
        <taxon>Streptophyta</taxon>
        <taxon>Embryophyta</taxon>
        <taxon>Tracheophyta</taxon>
        <taxon>Spermatophyta</taxon>
        <taxon>Magnoliopsida</taxon>
        <taxon>Liliopsida</taxon>
        <taxon>Poales</taxon>
        <taxon>Poaceae</taxon>
        <taxon>BOP clade</taxon>
        <taxon>Pooideae</taxon>
        <taxon>Triticodae</taxon>
        <taxon>Triticeae</taxon>
        <taxon>Triticinae</taxon>
        <taxon>Aegilops</taxon>
    </lineage>
</organism>
<name>M8CWP5_AEGTA</name>
<sequence length="106" mass="11337">MRRNTLLALASWLMLLALFITTATASLHSHVLGMLTSTSWLLLFGLSFTLRFASFQRASVAGSWSIRGGPAATPAAATTAARPLHRHPQAEKGCTGLFIGNTEVKI</sequence>
<dbReference type="EnsemblPlants" id="EMT28221">
    <property type="protein sequence ID" value="EMT28221"/>
    <property type="gene ID" value="F775_09807"/>
</dbReference>
<reference evidence="1" key="1">
    <citation type="submission" date="2015-06" db="UniProtKB">
        <authorList>
            <consortium name="EnsemblPlants"/>
        </authorList>
    </citation>
    <scope>IDENTIFICATION</scope>
</reference>
<proteinExistence type="predicted"/>
<dbReference type="AlphaFoldDB" id="M8CWP5"/>
<accession>M8CWP5</accession>